<keyword evidence="2" id="KW-1185">Reference proteome</keyword>
<sequence>MFQVQSKLLPIIATALIMAPIQLVFGGGFHIMLASRTIGPQEIPDIFAVLTDGRYYDCKGFQNSHSALNWGDKNDLDFSGDVCGVSLDFSDDGNGGGDVTGSRVPGSRDISTCTSTGLDQATFDDIWLCTGDSVCN</sequence>
<proteinExistence type="predicted"/>
<dbReference type="HOGENOM" id="CLU_1875960_0_0_1"/>
<dbReference type="KEGG" id="mrr:Moror_286"/>
<evidence type="ECO:0000313" key="1">
    <source>
        <dbReference type="EMBL" id="ESK98239.1"/>
    </source>
</evidence>
<dbReference type="EMBL" id="AWSO01000003">
    <property type="protein sequence ID" value="ESK98239.1"/>
    <property type="molecule type" value="Genomic_DNA"/>
</dbReference>
<organism evidence="1 2">
    <name type="scientific">Moniliophthora roreri (strain MCA 2997)</name>
    <name type="common">Cocoa frosty pod rot fungus</name>
    <name type="synonym">Crinipellis roreri</name>
    <dbReference type="NCBI Taxonomy" id="1381753"/>
    <lineage>
        <taxon>Eukaryota</taxon>
        <taxon>Fungi</taxon>
        <taxon>Dikarya</taxon>
        <taxon>Basidiomycota</taxon>
        <taxon>Agaricomycotina</taxon>
        <taxon>Agaricomycetes</taxon>
        <taxon>Agaricomycetidae</taxon>
        <taxon>Agaricales</taxon>
        <taxon>Marasmiineae</taxon>
        <taxon>Marasmiaceae</taxon>
        <taxon>Moniliophthora</taxon>
    </lineage>
</organism>
<gene>
    <name evidence="1" type="ORF">Moror_286</name>
</gene>
<comment type="caution">
    <text evidence="1">The sequence shown here is derived from an EMBL/GenBank/DDBJ whole genome shotgun (WGS) entry which is preliminary data.</text>
</comment>
<evidence type="ECO:0000313" key="2">
    <source>
        <dbReference type="Proteomes" id="UP000017559"/>
    </source>
</evidence>
<protein>
    <submittedName>
        <fullName evidence="1">Uncharacterized protein</fullName>
    </submittedName>
</protein>
<dbReference type="AlphaFoldDB" id="V2Z2P9"/>
<reference evidence="1 2" key="1">
    <citation type="journal article" date="2014" name="BMC Genomics">
        <title>Genome and secretome analysis of the hemibiotrophic fungal pathogen, Moniliophthora roreri, which causes frosty pod rot disease of cacao: mechanisms of the biotrophic and necrotrophic phases.</title>
        <authorList>
            <person name="Meinhardt L.W."/>
            <person name="Costa G.G.L."/>
            <person name="Thomazella D.P.T."/>
            <person name="Teixeira P.J.P.L."/>
            <person name="Carazzolle M.F."/>
            <person name="Schuster S.C."/>
            <person name="Carlson J.E."/>
            <person name="Guiltinan M.J."/>
            <person name="Mieczkowski P."/>
            <person name="Farmer A."/>
            <person name="Ramaraj T."/>
            <person name="Crozier J."/>
            <person name="Davis R.E."/>
            <person name="Shao J."/>
            <person name="Melnick R.L."/>
            <person name="Pereira G.A.G."/>
            <person name="Bailey B.A."/>
        </authorList>
    </citation>
    <scope>NUCLEOTIDE SEQUENCE [LARGE SCALE GENOMIC DNA]</scope>
    <source>
        <strain evidence="1 2">MCA 2997</strain>
    </source>
</reference>
<accession>V2Z2P9</accession>
<name>V2Z2P9_MONRO</name>
<dbReference type="Proteomes" id="UP000017559">
    <property type="component" value="Unassembled WGS sequence"/>
</dbReference>